<evidence type="ECO:0000256" key="7">
    <source>
        <dbReference type="PIRSR" id="PIRSR001529-1"/>
    </source>
</evidence>
<keyword evidence="1 6" id="KW-0436">Ligase</keyword>
<dbReference type="CDD" id="cd00770">
    <property type="entry name" value="SerRS_core"/>
    <property type="match status" value="1"/>
</dbReference>
<reference evidence="11 12" key="1">
    <citation type="journal article" date="2016" name="Nat. Commun.">
        <title>Thousands of microbial genomes shed light on interconnected biogeochemical processes in an aquifer system.</title>
        <authorList>
            <person name="Anantharaman K."/>
            <person name="Brown C.T."/>
            <person name="Hug L.A."/>
            <person name="Sharon I."/>
            <person name="Castelle C.J."/>
            <person name="Probst A.J."/>
            <person name="Thomas B.C."/>
            <person name="Singh A."/>
            <person name="Wilkins M.J."/>
            <person name="Karaoz U."/>
            <person name="Brodie E.L."/>
            <person name="Williams K.H."/>
            <person name="Hubbard S.S."/>
            <person name="Banfield J.F."/>
        </authorList>
    </citation>
    <scope>NUCLEOTIDE SEQUENCE [LARGE SCALE GENOMIC DNA]</scope>
</reference>
<keyword evidence="4 6" id="KW-0648">Protein biosynthesis</keyword>
<comment type="similarity">
    <text evidence="6">Belongs to the class-II aminoacyl-tRNA synthetase family. Type-1 seryl-tRNA synthetase subfamily.</text>
</comment>
<evidence type="ECO:0000256" key="2">
    <source>
        <dbReference type="ARBA" id="ARBA00022741"/>
    </source>
</evidence>
<dbReference type="GO" id="GO:0005737">
    <property type="term" value="C:cytoplasm"/>
    <property type="evidence" value="ECO:0007669"/>
    <property type="project" value="UniProtKB-SubCell"/>
</dbReference>
<dbReference type="HAMAP" id="MF_00176">
    <property type="entry name" value="Ser_tRNA_synth_type1"/>
    <property type="match status" value="1"/>
</dbReference>
<proteinExistence type="inferred from homology"/>
<dbReference type="GO" id="GO:0005524">
    <property type="term" value="F:ATP binding"/>
    <property type="evidence" value="ECO:0007669"/>
    <property type="project" value="UniProtKB-UniRule"/>
</dbReference>
<dbReference type="InterPro" id="IPR042103">
    <property type="entry name" value="SerRS_1_N_sf"/>
</dbReference>
<comment type="caution">
    <text evidence="11">The sequence shown here is derived from an EMBL/GenBank/DDBJ whole genome shotgun (WGS) entry which is preliminary data.</text>
</comment>
<evidence type="ECO:0000313" key="11">
    <source>
        <dbReference type="EMBL" id="OGM83554.1"/>
    </source>
</evidence>
<organism evidence="11 12">
    <name type="scientific">Candidatus Woesebacteria bacterium RIFOXYB1_FULL_47_31</name>
    <dbReference type="NCBI Taxonomy" id="1802542"/>
    <lineage>
        <taxon>Bacteria</taxon>
        <taxon>Candidatus Woeseibacteriota</taxon>
    </lineage>
</organism>
<dbReference type="InterPro" id="IPR033729">
    <property type="entry name" value="SerRS_core"/>
</dbReference>
<dbReference type="InterPro" id="IPR006195">
    <property type="entry name" value="aa-tRNA-synth_II"/>
</dbReference>
<protein>
    <recommendedName>
        <fullName evidence="6">Serine--tRNA ligase</fullName>
        <ecNumber evidence="6">6.1.1.11</ecNumber>
    </recommendedName>
    <alternativeName>
        <fullName evidence="6">Seryl-tRNA synthetase</fullName>
        <shortName evidence="6">SerRS</shortName>
    </alternativeName>
    <alternativeName>
        <fullName evidence="6">Seryl-tRNA(Ser/Sec) synthetase</fullName>
    </alternativeName>
</protein>
<comment type="catalytic activity">
    <reaction evidence="6">
        <text>tRNA(Ser) + L-serine + ATP = L-seryl-tRNA(Ser) + AMP + diphosphate + H(+)</text>
        <dbReference type="Rhea" id="RHEA:12292"/>
        <dbReference type="Rhea" id="RHEA-COMP:9669"/>
        <dbReference type="Rhea" id="RHEA-COMP:9703"/>
        <dbReference type="ChEBI" id="CHEBI:15378"/>
        <dbReference type="ChEBI" id="CHEBI:30616"/>
        <dbReference type="ChEBI" id="CHEBI:33019"/>
        <dbReference type="ChEBI" id="CHEBI:33384"/>
        <dbReference type="ChEBI" id="CHEBI:78442"/>
        <dbReference type="ChEBI" id="CHEBI:78533"/>
        <dbReference type="ChEBI" id="CHEBI:456215"/>
        <dbReference type="EC" id="6.1.1.11"/>
    </reaction>
</comment>
<dbReference type="Pfam" id="PF00587">
    <property type="entry name" value="tRNA-synt_2b"/>
    <property type="match status" value="1"/>
</dbReference>
<feature type="binding site" evidence="6">
    <location>
        <position position="264"/>
    </location>
    <ligand>
        <name>ATP</name>
        <dbReference type="ChEBI" id="CHEBI:30616"/>
    </ligand>
</feature>
<sequence length="415" mass="46866">MLDINFIRENTEKVKKGVAAKQLPAKIVDEVLELDEKRRKLIVEVEELRAKKNKAAEGKNIEEGKKIKEELKKEEPELAKLEAEFKKALHEIPNLPADDVKEGKDESENEVVRTWGEPKKFDFTAKDHLNLGEALGIIDVERAAKVSGSRFGYLKGEAALLEFALVQFAMETLLKEGFIPVVPPVLIKKEMMGGMGYLEHGGEEDMYVFDKDGLVLVGTSEQAIGPMHANEVLTDLPLRYVGFSSCFRRESGSYGKDTRGILRVHQFDKVEMFSFTKPEESDKEHEYLLSLEEKLLQALEIPYQVVKMCSGDLGAPAARKYDLEAWMPGQGKYREVTSTSTTTDFQARRLNIKYKDGDKTGYVHTLNGTAFAIGRTIIAILENYQQKDGSVVIPEVLRKWVNQDKITLRTKSTNF</sequence>
<feature type="binding site" evidence="6">
    <location>
        <position position="369"/>
    </location>
    <ligand>
        <name>L-serine</name>
        <dbReference type="ChEBI" id="CHEBI:33384"/>
    </ligand>
</feature>
<comment type="domain">
    <text evidence="6">Consists of two distinct domains, a catalytic core and a N-terminal extension that is involved in tRNA binding.</text>
</comment>
<comment type="subcellular location">
    <subcellularLocation>
        <location evidence="6">Cytoplasm</location>
    </subcellularLocation>
</comment>
<feature type="binding site" evidence="7">
    <location>
        <position position="219"/>
    </location>
    <ligand>
        <name>L-serine</name>
        <dbReference type="ChEBI" id="CHEBI:33384"/>
    </ligand>
</feature>
<evidence type="ECO:0000313" key="12">
    <source>
        <dbReference type="Proteomes" id="UP000178330"/>
    </source>
</evidence>
<dbReference type="Proteomes" id="UP000178330">
    <property type="component" value="Unassembled WGS sequence"/>
</dbReference>
<feature type="site" description="Important for serine binding" evidence="7">
    <location>
        <position position="369"/>
    </location>
</feature>
<dbReference type="Gene3D" id="1.10.287.40">
    <property type="entry name" value="Serine-tRNA synthetase, tRNA binding domain"/>
    <property type="match status" value="1"/>
</dbReference>
<evidence type="ECO:0000256" key="4">
    <source>
        <dbReference type="ARBA" id="ARBA00022917"/>
    </source>
</evidence>
<feature type="binding site" evidence="6">
    <location>
        <begin position="219"/>
        <end position="221"/>
    </location>
    <ligand>
        <name>L-serine</name>
        <dbReference type="ChEBI" id="CHEBI:33384"/>
    </ligand>
</feature>
<accession>A0A1F8D4K0</accession>
<dbReference type="GO" id="GO:0006434">
    <property type="term" value="P:seryl-tRNA aminoacylation"/>
    <property type="evidence" value="ECO:0007669"/>
    <property type="project" value="UniProtKB-UniRule"/>
</dbReference>
<name>A0A1F8D4K0_9BACT</name>
<gene>
    <name evidence="6" type="primary">serS</name>
    <name evidence="11" type="ORF">A2376_01215</name>
</gene>
<dbReference type="GO" id="GO:0004828">
    <property type="term" value="F:serine-tRNA ligase activity"/>
    <property type="evidence" value="ECO:0007669"/>
    <property type="project" value="UniProtKB-UniRule"/>
</dbReference>
<feature type="binding site" evidence="8">
    <location>
        <begin position="264"/>
        <end position="267"/>
    </location>
    <ligand>
        <name>ATP</name>
        <dbReference type="ChEBI" id="CHEBI:30616"/>
    </ligand>
</feature>
<evidence type="ECO:0000256" key="5">
    <source>
        <dbReference type="ARBA" id="ARBA00023146"/>
    </source>
</evidence>
<dbReference type="UniPathway" id="UPA00906">
    <property type="reaction ID" value="UER00895"/>
</dbReference>
<keyword evidence="2 6" id="KW-0547">Nucleotide-binding</keyword>
<dbReference type="InterPro" id="IPR002314">
    <property type="entry name" value="aa-tRNA-synt_IIb"/>
</dbReference>
<dbReference type="PANTHER" id="PTHR11778">
    <property type="entry name" value="SERYL-TRNA SYNTHETASE"/>
    <property type="match status" value="1"/>
</dbReference>
<keyword evidence="5 6" id="KW-0030">Aminoacyl-tRNA synthetase</keyword>
<dbReference type="PIRSF" id="PIRSF001529">
    <property type="entry name" value="Ser-tRNA-synth_IIa"/>
    <property type="match status" value="1"/>
</dbReference>
<comment type="pathway">
    <text evidence="6">Aminoacyl-tRNA biosynthesis; selenocysteinyl-tRNA(Sec) biosynthesis; L-seryl-tRNA(Sec) from L-serine and tRNA(Sec): step 1/1.</text>
</comment>
<dbReference type="InterPro" id="IPR045864">
    <property type="entry name" value="aa-tRNA-synth_II/BPL/LPL"/>
</dbReference>
<dbReference type="PROSITE" id="PS50862">
    <property type="entry name" value="AA_TRNA_LIGASE_II"/>
    <property type="match status" value="1"/>
</dbReference>
<dbReference type="InterPro" id="IPR015866">
    <property type="entry name" value="Ser-tRNA-synth_1_N"/>
</dbReference>
<keyword evidence="3 6" id="KW-0067">ATP-binding</keyword>
<dbReference type="AlphaFoldDB" id="A0A1F8D4K0"/>
<dbReference type="Gene3D" id="3.30.930.10">
    <property type="entry name" value="Bira Bifunctional Protein, Domain 2"/>
    <property type="match status" value="1"/>
</dbReference>
<evidence type="ECO:0000256" key="1">
    <source>
        <dbReference type="ARBA" id="ARBA00022598"/>
    </source>
</evidence>
<evidence type="ECO:0000256" key="3">
    <source>
        <dbReference type="ARBA" id="ARBA00022840"/>
    </source>
</evidence>
<dbReference type="GO" id="GO:0016260">
    <property type="term" value="P:selenocysteine biosynthetic process"/>
    <property type="evidence" value="ECO:0007669"/>
    <property type="project" value="UniProtKB-UniRule"/>
</dbReference>
<evidence type="ECO:0000256" key="8">
    <source>
        <dbReference type="PIRSR" id="PIRSR001529-2"/>
    </source>
</evidence>
<comment type="subunit">
    <text evidence="6">Homodimer. The tRNA molecule binds across the dimer.</text>
</comment>
<dbReference type="PRINTS" id="PR00981">
    <property type="entry name" value="TRNASYNTHSER"/>
</dbReference>
<feature type="binding site" evidence="7">
    <location>
        <position position="367"/>
    </location>
    <ligand>
        <name>L-serine</name>
        <dbReference type="ChEBI" id="CHEBI:33384"/>
    </ligand>
</feature>
<dbReference type="NCBIfam" id="TIGR00414">
    <property type="entry name" value="serS"/>
    <property type="match status" value="1"/>
</dbReference>
<dbReference type="InterPro" id="IPR002317">
    <property type="entry name" value="Ser-tRNA-ligase_type_1"/>
</dbReference>
<keyword evidence="9" id="KW-0175">Coiled coil</keyword>
<feature type="domain" description="Aminoacyl-transfer RNA synthetases class-II family profile" evidence="10">
    <location>
        <begin position="165"/>
        <end position="394"/>
    </location>
</feature>
<evidence type="ECO:0000256" key="9">
    <source>
        <dbReference type="SAM" id="Coils"/>
    </source>
</evidence>
<feature type="binding site" evidence="7">
    <location>
        <position position="248"/>
    </location>
    <ligand>
        <name>L-serine</name>
        <dbReference type="ChEBI" id="CHEBI:33384"/>
    </ligand>
</feature>
<dbReference type="EC" id="6.1.1.11" evidence="6"/>
<dbReference type="Pfam" id="PF02403">
    <property type="entry name" value="Seryl_tRNA_N"/>
    <property type="match status" value="1"/>
</dbReference>
<evidence type="ECO:0000256" key="6">
    <source>
        <dbReference type="HAMAP-Rule" id="MF_00176"/>
    </source>
</evidence>
<dbReference type="EMBL" id="MGIC01000023">
    <property type="protein sequence ID" value="OGM83554.1"/>
    <property type="molecule type" value="Genomic_DNA"/>
</dbReference>
<keyword evidence="6" id="KW-0963">Cytoplasm</keyword>
<feature type="binding site" evidence="6 8">
    <location>
        <begin position="248"/>
        <end position="250"/>
    </location>
    <ligand>
        <name>ATP</name>
        <dbReference type="ChEBI" id="CHEBI:30616"/>
    </ligand>
</feature>
<dbReference type="SUPFAM" id="SSF55681">
    <property type="entry name" value="Class II aaRS and biotin synthetases"/>
    <property type="match status" value="1"/>
</dbReference>
<dbReference type="InterPro" id="IPR010978">
    <property type="entry name" value="tRNA-bd_arm"/>
</dbReference>
<evidence type="ECO:0000259" key="10">
    <source>
        <dbReference type="PROSITE" id="PS50862"/>
    </source>
</evidence>
<feature type="binding site" evidence="6 8">
    <location>
        <begin position="335"/>
        <end position="338"/>
    </location>
    <ligand>
        <name>ATP</name>
        <dbReference type="ChEBI" id="CHEBI:30616"/>
    </ligand>
</feature>
<dbReference type="SUPFAM" id="SSF46589">
    <property type="entry name" value="tRNA-binding arm"/>
    <property type="match status" value="1"/>
</dbReference>
<comment type="function">
    <text evidence="6">Catalyzes the attachment of serine to tRNA(Ser). Is also able to aminoacylate tRNA(Sec) with serine, to form the misacylated tRNA L-seryl-tRNA(Sec), which will be further converted into selenocysteinyl-tRNA(Sec).</text>
</comment>
<feature type="coiled-coil region" evidence="9">
    <location>
        <begin position="31"/>
        <end position="84"/>
    </location>
</feature>
<feature type="binding site" evidence="6 7">
    <location>
        <position position="271"/>
    </location>
    <ligand>
        <name>L-serine</name>
        <dbReference type="ChEBI" id="CHEBI:33384"/>
    </ligand>
</feature>
<comment type="catalytic activity">
    <reaction evidence="6">
        <text>tRNA(Sec) + L-serine + ATP = L-seryl-tRNA(Sec) + AMP + diphosphate + H(+)</text>
        <dbReference type="Rhea" id="RHEA:42580"/>
        <dbReference type="Rhea" id="RHEA-COMP:9742"/>
        <dbReference type="Rhea" id="RHEA-COMP:10128"/>
        <dbReference type="ChEBI" id="CHEBI:15378"/>
        <dbReference type="ChEBI" id="CHEBI:30616"/>
        <dbReference type="ChEBI" id="CHEBI:33019"/>
        <dbReference type="ChEBI" id="CHEBI:33384"/>
        <dbReference type="ChEBI" id="CHEBI:78442"/>
        <dbReference type="ChEBI" id="CHEBI:78533"/>
        <dbReference type="ChEBI" id="CHEBI:456215"/>
        <dbReference type="EC" id="6.1.1.11"/>
    </reaction>
</comment>